<comment type="caution">
    <text evidence="1">The sequence shown here is derived from an EMBL/GenBank/DDBJ whole genome shotgun (WGS) entry which is preliminary data.</text>
</comment>
<proteinExistence type="predicted"/>
<sequence length="40" mass="4190">MQQQSGNASAISILRNLLAKEGPTALYRGMAVPLASVGFQ</sequence>
<keyword evidence="2" id="KW-1185">Reference proteome</keyword>
<feature type="non-terminal residue" evidence="1">
    <location>
        <position position="40"/>
    </location>
</feature>
<reference evidence="1 2" key="1">
    <citation type="journal article" date="2018" name="Front. Plant Sci.">
        <title>Red Clover (Trifolium pratense) and Zigzag Clover (T. medium) - A Picture of Genomic Similarities and Differences.</title>
        <authorList>
            <person name="Dluhosova J."/>
            <person name="Istvanek J."/>
            <person name="Nedelnik J."/>
            <person name="Repkova J."/>
        </authorList>
    </citation>
    <scope>NUCLEOTIDE SEQUENCE [LARGE SCALE GENOMIC DNA]</scope>
    <source>
        <strain evidence="2">cv. 10/8</strain>
        <tissue evidence="1">Leaf</tissue>
    </source>
</reference>
<evidence type="ECO:0000313" key="2">
    <source>
        <dbReference type="Proteomes" id="UP000265520"/>
    </source>
</evidence>
<protein>
    <submittedName>
        <fullName evidence="1">Mitochondrial arginine transporter BAC2-like</fullName>
    </submittedName>
</protein>
<dbReference type="AlphaFoldDB" id="A0A392V2L4"/>
<accession>A0A392V2L4</accession>
<dbReference type="Proteomes" id="UP000265520">
    <property type="component" value="Unassembled WGS sequence"/>
</dbReference>
<dbReference type="EMBL" id="LXQA011015576">
    <property type="protein sequence ID" value="MCI81291.1"/>
    <property type="molecule type" value="Genomic_DNA"/>
</dbReference>
<evidence type="ECO:0000313" key="1">
    <source>
        <dbReference type="EMBL" id="MCI81291.1"/>
    </source>
</evidence>
<organism evidence="1 2">
    <name type="scientific">Trifolium medium</name>
    <dbReference type="NCBI Taxonomy" id="97028"/>
    <lineage>
        <taxon>Eukaryota</taxon>
        <taxon>Viridiplantae</taxon>
        <taxon>Streptophyta</taxon>
        <taxon>Embryophyta</taxon>
        <taxon>Tracheophyta</taxon>
        <taxon>Spermatophyta</taxon>
        <taxon>Magnoliopsida</taxon>
        <taxon>eudicotyledons</taxon>
        <taxon>Gunneridae</taxon>
        <taxon>Pentapetalae</taxon>
        <taxon>rosids</taxon>
        <taxon>fabids</taxon>
        <taxon>Fabales</taxon>
        <taxon>Fabaceae</taxon>
        <taxon>Papilionoideae</taxon>
        <taxon>50 kb inversion clade</taxon>
        <taxon>NPAAA clade</taxon>
        <taxon>Hologalegina</taxon>
        <taxon>IRL clade</taxon>
        <taxon>Trifolieae</taxon>
        <taxon>Trifolium</taxon>
    </lineage>
</organism>
<name>A0A392V2L4_9FABA</name>